<evidence type="ECO:0000313" key="1">
    <source>
        <dbReference type="EMBL" id="UYM14611.1"/>
    </source>
</evidence>
<evidence type="ECO:0000313" key="2">
    <source>
        <dbReference type="Proteomes" id="UP001163255"/>
    </source>
</evidence>
<reference evidence="1" key="1">
    <citation type="submission" date="2022-10" db="EMBL/GenBank/DDBJ databases">
        <title>Completed Genome Sequence of two octocoral isolated bacterium, Endozoicomonas euniceicola EF212T and Endozoicomonas gorgoniicola PS125T.</title>
        <authorList>
            <person name="Chiou Y.-J."/>
            <person name="Chen Y.-H."/>
        </authorList>
    </citation>
    <scope>NUCLEOTIDE SEQUENCE</scope>
    <source>
        <strain evidence="1">EF212</strain>
    </source>
</reference>
<gene>
    <name evidence="1" type="ORF">NX720_17165</name>
</gene>
<dbReference type="RefSeq" id="WP_262596191.1">
    <property type="nucleotide sequence ID" value="NZ_CP103300.1"/>
</dbReference>
<organism evidence="1 2">
    <name type="scientific">Endozoicomonas euniceicola</name>
    <dbReference type="NCBI Taxonomy" id="1234143"/>
    <lineage>
        <taxon>Bacteria</taxon>
        <taxon>Pseudomonadati</taxon>
        <taxon>Pseudomonadota</taxon>
        <taxon>Gammaproteobacteria</taxon>
        <taxon>Oceanospirillales</taxon>
        <taxon>Endozoicomonadaceae</taxon>
        <taxon>Endozoicomonas</taxon>
    </lineage>
</organism>
<dbReference type="EMBL" id="CP103300">
    <property type="protein sequence ID" value="UYM14611.1"/>
    <property type="molecule type" value="Genomic_DNA"/>
</dbReference>
<proteinExistence type="predicted"/>
<protein>
    <submittedName>
        <fullName evidence="1">Uncharacterized protein</fullName>
    </submittedName>
</protein>
<dbReference type="Proteomes" id="UP001163255">
    <property type="component" value="Chromosome"/>
</dbReference>
<keyword evidence="2" id="KW-1185">Reference proteome</keyword>
<name>A0ABY6GRD3_9GAMM</name>
<accession>A0ABY6GRD3</accession>
<sequence>MLTLEQVLNFRSQLTTIESGLPTLYKIAPKRVLCELCRSGETYYLRRTFDDKILHVTLPEVFIFVVLLSHPTQVFCAQGIVNSTSDEIYLMKYPPVLVLGHTSITRNSPVLYAGQLVLENDSMFAWDNCSGHYQPTSVLHESNFLPPVKHLLPVSKMVSFEDGGAGYVYLKATGKINEPWAQPVCVYFQ</sequence>